<dbReference type="EMBL" id="BKCP01005328">
    <property type="protein sequence ID" value="GER37329.1"/>
    <property type="molecule type" value="Genomic_DNA"/>
</dbReference>
<dbReference type="Proteomes" id="UP000325081">
    <property type="component" value="Unassembled WGS sequence"/>
</dbReference>
<evidence type="ECO:0000313" key="2">
    <source>
        <dbReference type="Proteomes" id="UP000325081"/>
    </source>
</evidence>
<sequence>MVEGDEGTNKRPRLEKTAVVSASAPSSLVKVGQEELVSYLRYIVTAADLNDDSSDLRTHGYRLAHELAERRDWSSLFLWSTKLRPVQATRSLRSSKGSASCRTK</sequence>
<keyword evidence="2" id="KW-1185">Reference proteome</keyword>
<reference evidence="2" key="1">
    <citation type="journal article" date="2019" name="Curr. Biol.">
        <title>Genome Sequence of Striga asiatica Provides Insight into the Evolution of Plant Parasitism.</title>
        <authorList>
            <person name="Yoshida S."/>
            <person name="Kim S."/>
            <person name="Wafula E.K."/>
            <person name="Tanskanen J."/>
            <person name="Kim Y.M."/>
            <person name="Honaas L."/>
            <person name="Yang Z."/>
            <person name="Spallek T."/>
            <person name="Conn C.E."/>
            <person name="Ichihashi Y."/>
            <person name="Cheong K."/>
            <person name="Cui S."/>
            <person name="Der J.P."/>
            <person name="Gundlach H."/>
            <person name="Jiao Y."/>
            <person name="Hori C."/>
            <person name="Ishida J.K."/>
            <person name="Kasahara H."/>
            <person name="Kiba T."/>
            <person name="Kim M.S."/>
            <person name="Koo N."/>
            <person name="Laohavisit A."/>
            <person name="Lee Y.H."/>
            <person name="Lumba S."/>
            <person name="McCourt P."/>
            <person name="Mortimer J.C."/>
            <person name="Mutuku J.M."/>
            <person name="Nomura T."/>
            <person name="Sasaki-Sekimoto Y."/>
            <person name="Seto Y."/>
            <person name="Wang Y."/>
            <person name="Wakatake T."/>
            <person name="Sakakibara H."/>
            <person name="Demura T."/>
            <person name="Yamaguchi S."/>
            <person name="Yoneyama K."/>
            <person name="Manabe R.I."/>
            <person name="Nelson D.C."/>
            <person name="Schulman A.H."/>
            <person name="Timko M.P."/>
            <person name="dePamphilis C.W."/>
            <person name="Choi D."/>
            <person name="Shirasu K."/>
        </authorList>
    </citation>
    <scope>NUCLEOTIDE SEQUENCE [LARGE SCALE GENOMIC DNA]</scope>
    <source>
        <strain evidence="2">cv. UVA1</strain>
    </source>
</reference>
<protein>
    <submittedName>
        <fullName evidence="1">Integrin alpha-5</fullName>
    </submittedName>
</protein>
<accession>A0A5A7PWS7</accession>
<dbReference type="AlphaFoldDB" id="A0A5A7PWS7"/>
<name>A0A5A7PWS7_STRAF</name>
<proteinExistence type="predicted"/>
<gene>
    <name evidence="1" type="ORF">STAS_13736</name>
</gene>
<organism evidence="1 2">
    <name type="scientific">Striga asiatica</name>
    <name type="common">Asiatic witchweed</name>
    <name type="synonym">Buchnera asiatica</name>
    <dbReference type="NCBI Taxonomy" id="4170"/>
    <lineage>
        <taxon>Eukaryota</taxon>
        <taxon>Viridiplantae</taxon>
        <taxon>Streptophyta</taxon>
        <taxon>Embryophyta</taxon>
        <taxon>Tracheophyta</taxon>
        <taxon>Spermatophyta</taxon>
        <taxon>Magnoliopsida</taxon>
        <taxon>eudicotyledons</taxon>
        <taxon>Gunneridae</taxon>
        <taxon>Pentapetalae</taxon>
        <taxon>asterids</taxon>
        <taxon>lamiids</taxon>
        <taxon>Lamiales</taxon>
        <taxon>Orobanchaceae</taxon>
        <taxon>Buchnereae</taxon>
        <taxon>Striga</taxon>
    </lineage>
</organism>
<comment type="caution">
    <text evidence="1">The sequence shown here is derived from an EMBL/GenBank/DDBJ whole genome shotgun (WGS) entry which is preliminary data.</text>
</comment>
<keyword evidence="1" id="KW-0401">Integrin</keyword>
<dbReference type="GO" id="GO:0007229">
    <property type="term" value="P:integrin-mediated signaling pathway"/>
    <property type="evidence" value="ECO:0007669"/>
    <property type="project" value="UniProtKB-KW"/>
</dbReference>
<evidence type="ECO:0000313" key="1">
    <source>
        <dbReference type="EMBL" id="GER37329.1"/>
    </source>
</evidence>